<dbReference type="RefSeq" id="WP_096803195.1">
    <property type="nucleotide sequence ID" value="NZ_CP023563.1"/>
</dbReference>
<dbReference type="KEGG" id="brz:CFK38_11510"/>
<organism evidence="2 3">
    <name type="scientific">Brachybacterium vulturis</name>
    <dbReference type="NCBI Taxonomy" id="2017484"/>
    <lineage>
        <taxon>Bacteria</taxon>
        <taxon>Bacillati</taxon>
        <taxon>Actinomycetota</taxon>
        <taxon>Actinomycetes</taxon>
        <taxon>Micrococcales</taxon>
        <taxon>Dermabacteraceae</taxon>
        <taxon>Brachybacterium</taxon>
    </lineage>
</organism>
<gene>
    <name evidence="2" type="ORF">CFK38_11510</name>
</gene>
<protein>
    <submittedName>
        <fullName evidence="2">Uncharacterized protein</fullName>
    </submittedName>
</protein>
<evidence type="ECO:0000256" key="1">
    <source>
        <dbReference type="SAM" id="MobiDB-lite"/>
    </source>
</evidence>
<feature type="region of interest" description="Disordered" evidence="1">
    <location>
        <begin position="1"/>
        <end position="57"/>
    </location>
</feature>
<dbReference type="AlphaFoldDB" id="A0A291GPF3"/>
<accession>A0A291GPF3</accession>
<name>A0A291GPF3_9MICO</name>
<evidence type="ECO:0000313" key="2">
    <source>
        <dbReference type="EMBL" id="ATG52078.1"/>
    </source>
</evidence>
<keyword evidence="3" id="KW-1185">Reference proteome</keyword>
<proteinExistence type="predicted"/>
<dbReference type="OrthoDB" id="9826960at2"/>
<dbReference type="EMBL" id="CP023563">
    <property type="protein sequence ID" value="ATG52078.1"/>
    <property type="molecule type" value="Genomic_DNA"/>
</dbReference>
<reference evidence="3" key="1">
    <citation type="submission" date="2017-09" db="EMBL/GenBank/DDBJ databases">
        <title>Brachybacterium sp. VM2412.</title>
        <authorList>
            <person name="Tak E.J."/>
            <person name="Bae J.-W."/>
        </authorList>
    </citation>
    <scope>NUCLEOTIDE SEQUENCE [LARGE SCALE GENOMIC DNA]</scope>
    <source>
        <strain evidence="3">VM2412</strain>
    </source>
</reference>
<sequence>MSITKKGAAITRKRDTGEQGNRGEFGSTSRGEADVAVPPSTASVDPSVGLRAQGPSGRAIAEMCSEIDEERDGYAGALSVDAEDGTREFYLRPDGPGRIHAEYLLNRDSNDGTLDQATFDLTTGKATMFYDFEDNYPGCSNEATVEVTFDVDRAAQEIPAVMRDLAVDDGAAEDGIKESFEDPDEAARDAYLRGIGVRRGGPTFRRPLV</sequence>
<dbReference type="Proteomes" id="UP000218165">
    <property type="component" value="Chromosome"/>
</dbReference>
<evidence type="ECO:0000313" key="3">
    <source>
        <dbReference type="Proteomes" id="UP000218165"/>
    </source>
</evidence>